<proteinExistence type="inferred from homology"/>
<sequence>MIVGRLGLGGRFLRGTPSVIHKIGRNQACVVPFSISVAECYSNTPFPINHKEAQEKKKLEEMPKWRQWGIYFQSQEFKKSMTVYYLLGFGALSVCFYYYMRDRFYEDKQLKEIRLKYDEDPSKLSEYEYLMLKAFSTDKLKPKERKKFILYQMMRKEFRRKNFFDYNAVFNPSPAELEDWYSKQAVRSTKRVPLNDDTEEEETSTKNADNAHIVPGSDTTEFFEKKAEQYDKEIKWEERAVFMGRRRRWLMKNLRGDVLEVSCGTGRNIPYLDLDNIDSITFLDSSSEMMNITRSKFRKAFPKYQKAAFTVGRAEELADLASRSSVKYDTIVEAFGLCAHQDPVKALQSMAKLLKPGGRIVLLEHGRSTWDFINNHLDFRAEKRMKTWACRWNLDIGELIDDAGLDITYEKRVHLGTTWLLVCKRPEDPISLEEKPFYNKLFGKDVPQIKKA</sequence>
<dbReference type="HOGENOM" id="CLU_665906_0_0_1"/>
<keyword evidence="9 11" id="KW-0472">Membrane</keyword>
<dbReference type="CDD" id="cd02440">
    <property type="entry name" value="AdoMet_MTases"/>
    <property type="match status" value="1"/>
</dbReference>
<comment type="subcellular location">
    <subcellularLocation>
        <location evidence="1">Mitochondrion inner membrane</location>
        <topology evidence="1">Single-pass membrane protein</topology>
    </subcellularLocation>
</comment>
<dbReference type="FunCoup" id="G8YHA1">
    <property type="interactions" value="64"/>
</dbReference>
<accession>G8YHA1</accession>
<dbReference type="Proteomes" id="UP000005222">
    <property type="component" value="Chromosome G"/>
</dbReference>
<dbReference type="PANTHER" id="PTHR42912:SF83">
    <property type="entry name" value="METHYLTRANSFERASE TYPE 11 DOMAIN-CONTAINING PROTEIN"/>
    <property type="match status" value="1"/>
</dbReference>
<dbReference type="GO" id="GO:0005743">
    <property type="term" value="C:mitochondrial inner membrane"/>
    <property type="evidence" value="ECO:0007669"/>
    <property type="project" value="UniProtKB-SubCell"/>
</dbReference>
<evidence type="ECO:0000256" key="9">
    <source>
        <dbReference type="ARBA" id="ARBA00023136"/>
    </source>
</evidence>
<evidence type="ECO:0000256" key="1">
    <source>
        <dbReference type="ARBA" id="ARBA00004434"/>
    </source>
</evidence>
<dbReference type="AlphaFoldDB" id="G8YHA1"/>
<keyword evidence="14" id="KW-1185">Reference proteome</keyword>
<evidence type="ECO:0000256" key="11">
    <source>
        <dbReference type="SAM" id="Phobius"/>
    </source>
</evidence>
<evidence type="ECO:0000256" key="7">
    <source>
        <dbReference type="ARBA" id="ARBA00022989"/>
    </source>
</evidence>
<dbReference type="Proteomes" id="UP000005222">
    <property type="component" value="Chromosome H"/>
</dbReference>
<evidence type="ECO:0000256" key="8">
    <source>
        <dbReference type="ARBA" id="ARBA00023128"/>
    </source>
</evidence>
<evidence type="ECO:0000256" key="4">
    <source>
        <dbReference type="ARBA" id="ARBA00022679"/>
    </source>
</evidence>
<organism evidence="13 14">
    <name type="scientific">Pichia sorbitophila (strain ATCC MYA-4447 / BCRC 22081 / CBS 7064 / NBRC 10061 / NRRL Y-12695)</name>
    <name type="common">Hybrid yeast</name>
    <dbReference type="NCBI Taxonomy" id="559304"/>
    <lineage>
        <taxon>Eukaryota</taxon>
        <taxon>Fungi</taxon>
        <taxon>Dikarya</taxon>
        <taxon>Ascomycota</taxon>
        <taxon>Saccharomycotina</taxon>
        <taxon>Pichiomycetes</taxon>
        <taxon>Debaryomycetaceae</taxon>
        <taxon>Millerozyma</taxon>
    </lineage>
</organism>
<feature type="region of interest" description="Disordered" evidence="10">
    <location>
        <begin position="191"/>
        <end position="216"/>
    </location>
</feature>
<feature type="transmembrane region" description="Helical" evidence="11">
    <location>
        <begin position="82"/>
        <end position="100"/>
    </location>
</feature>
<dbReference type="STRING" id="559304.G8YHA1"/>
<evidence type="ECO:0000256" key="2">
    <source>
        <dbReference type="ARBA" id="ARBA00009725"/>
    </source>
</evidence>
<keyword evidence="5 11" id="KW-0812">Transmembrane</keyword>
<evidence type="ECO:0000313" key="14">
    <source>
        <dbReference type="Proteomes" id="UP000005222"/>
    </source>
</evidence>
<dbReference type="Pfam" id="PF13489">
    <property type="entry name" value="Methyltransf_23"/>
    <property type="match status" value="1"/>
</dbReference>
<gene>
    <name evidence="13" type="primary">Piso0_003135</name>
    <name evidence="12" type="ORF">GNLVRS01_PISO0G05660g</name>
    <name evidence="13" type="ORF">GNLVRS01_PISO0H05661g</name>
</gene>
<dbReference type="GO" id="GO:0008168">
    <property type="term" value="F:methyltransferase activity"/>
    <property type="evidence" value="ECO:0007669"/>
    <property type="project" value="UniProtKB-KW"/>
</dbReference>
<dbReference type="InParanoid" id="G8YHA1"/>
<evidence type="ECO:0000313" key="12">
    <source>
        <dbReference type="EMBL" id="CCE80038.1"/>
    </source>
</evidence>
<comment type="similarity">
    <text evidence="2">Belongs to the methyltransferase superfamily. METL family.</text>
</comment>
<dbReference type="SUPFAM" id="SSF53335">
    <property type="entry name" value="S-adenosyl-L-methionine-dependent methyltransferases"/>
    <property type="match status" value="1"/>
</dbReference>
<keyword evidence="8" id="KW-0496">Mitochondrion</keyword>
<dbReference type="eggNOG" id="KOG4300">
    <property type="taxonomic scope" value="Eukaryota"/>
</dbReference>
<dbReference type="InterPro" id="IPR029063">
    <property type="entry name" value="SAM-dependent_MTases_sf"/>
</dbReference>
<reference evidence="13" key="1">
    <citation type="submission" date="2011-10" db="EMBL/GenBank/DDBJ databases">
        <authorList>
            <person name="Genoscope - CEA"/>
        </authorList>
    </citation>
    <scope>NUCLEOTIDE SEQUENCE</scope>
</reference>
<protein>
    <submittedName>
        <fullName evidence="13">Piso0_003135 protein</fullName>
    </submittedName>
</protein>
<evidence type="ECO:0000313" key="13">
    <source>
        <dbReference type="EMBL" id="CCE80803.1"/>
    </source>
</evidence>
<reference evidence="14" key="2">
    <citation type="journal article" date="2012" name="G3 (Bethesda)">
        <title>Pichia sorbitophila, an interspecies yeast hybrid reveals early steps of genome resolution following polyploidization.</title>
        <authorList>
            <person name="Leh Louis V."/>
            <person name="Despons L."/>
            <person name="Friedrich A."/>
            <person name="Martin T."/>
            <person name="Durrens P."/>
            <person name="Casaregola S."/>
            <person name="Neuveglise C."/>
            <person name="Fairhead C."/>
            <person name="Marck C."/>
            <person name="Cruz J.A."/>
            <person name="Straub M.L."/>
            <person name="Kugler V."/>
            <person name="Sacerdot C."/>
            <person name="Uzunov Z."/>
            <person name="Thierry A."/>
            <person name="Weiss S."/>
            <person name="Bleykasten C."/>
            <person name="De Montigny J."/>
            <person name="Jacques N."/>
            <person name="Jung P."/>
            <person name="Lemaire M."/>
            <person name="Mallet S."/>
            <person name="Morel G."/>
            <person name="Richard G.F."/>
            <person name="Sarkar A."/>
            <person name="Savel G."/>
            <person name="Schacherer J."/>
            <person name="Seret M.L."/>
            <person name="Talla E."/>
            <person name="Samson G."/>
            <person name="Jubin C."/>
            <person name="Poulain J."/>
            <person name="Vacherie B."/>
            <person name="Barbe V."/>
            <person name="Pelletier E."/>
            <person name="Sherman D.J."/>
            <person name="Westhof E."/>
            <person name="Weissenbach J."/>
            <person name="Baret P.V."/>
            <person name="Wincker P."/>
            <person name="Gaillardin C."/>
            <person name="Dujon B."/>
            <person name="Souciet J.L."/>
        </authorList>
    </citation>
    <scope>NUCLEOTIDE SEQUENCE [LARGE SCALE GENOMIC DNA]</scope>
    <source>
        <strain evidence="14">ATCC MYA-4447 / BCRC 22081 / CBS 7064 / NBRC 10061 / NRRL Y-12695</strain>
    </source>
</reference>
<dbReference type="InterPro" id="IPR050508">
    <property type="entry name" value="Methyltransf_Superfamily"/>
</dbReference>
<keyword evidence="4" id="KW-0808">Transferase</keyword>
<dbReference type="FunFam" id="3.40.50.150:FF:000371">
    <property type="entry name" value="Methyltransferase OMS1, mitochondrial"/>
    <property type="match status" value="1"/>
</dbReference>
<dbReference type="OrthoDB" id="416496at2759"/>
<dbReference type="GO" id="GO:0032259">
    <property type="term" value="P:methylation"/>
    <property type="evidence" value="ECO:0007669"/>
    <property type="project" value="UniProtKB-KW"/>
</dbReference>
<evidence type="ECO:0000256" key="6">
    <source>
        <dbReference type="ARBA" id="ARBA00022792"/>
    </source>
</evidence>
<evidence type="ECO:0000256" key="5">
    <source>
        <dbReference type="ARBA" id="ARBA00022692"/>
    </source>
</evidence>
<dbReference type="PANTHER" id="PTHR42912">
    <property type="entry name" value="METHYLTRANSFERASE"/>
    <property type="match status" value="1"/>
</dbReference>
<name>G8YHA1_PICSO</name>
<evidence type="ECO:0000256" key="10">
    <source>
        <dbReference type="SAM" id="MobiDB-lite"/>
    </source>
</evidence>
<evidence type="ECO:0000256" key="3">
    <source>
        <dbReference type="ARBA" id="ARBA00022603"/>
    </source>
</evidence>
<keyword evidence="6" id="KW-0999">Mitochondrion inner membrane</keyword>
<keyword evidence="3" id="KW-0489">Methyltransferase</keyword>
<keyword evidence="7 11" id="KW-1133">Transmembrane helix</keyword>
<dbReference type="Gene3D" id="3.40.50.150">
    <property type="entry name" value="Vaccinia Virus protein VP39"/>
    <property type="match status" value="1"/>
</dbReference>
<dbReference type="EMBL" id="FO082052">
    <property type="protein sequence ID" value="CCE80803.1"/>
    <property type="molecule type" value="Genomic_DNA"/>
</dbReference>
<dbReference type="EMBL" id="FO082053">
    <property type="protein sequence ID" value="CCE80038.1"/>
    <property type="molecule type" value="Genomic_DNA"/>
</dbReference>